<evidence type="ECO:0000313" key="4">
    <source>
        <dbReference type="EMBL" id="CAK7232498.1"/>
    </source>
</evidence>
<dbReference type="EMBL" id="CAWUHC010000105">
    <property type="protein sequence ID" value="CAK7232498.1"/>
    <property type="molecule type" value="Genomic_DNA"/>
</dbReference>
<dbReference type="Gene3D" id="1.20.1390.10">
    <property type="entry name" value="PWI domain"/>
    <property type="match status" value="1"/>
</dbReference>
<proteinExistence type="predicted"/>
<evidence type="ECO:0000259" key="3">
    <source>
        <dbReference type="PROSITE" id="PS51025"/>
    </source>
</evidence>
<organism evidence="4 5">
    <name type="scientific">Sporothrix bragantina</name>
    <dbReference type="NCBI Taxonomy" id="671064"/>
    <lineage>
        <taxon>Eukaryota</taxon>
        <taxon>Fungi</taxon>
        <taxon>Dikarya</taxon>
        <taxon>Ascomycota</taxon>
        <taxon>Pezizomycotina</taxon>
        <taxon>Sordariomycetes</taxon>
        <taxon>Sordariomycetidae</taxon>
        <taxon>Ophiostomatales</taxon>
        <taxon>Ophiostomataceae</taxon>
        <taxon>Sporothrix</taxon>
    </lineage>
</organism>
<dbReference type="Pfam" id="PF01480">
    <property type="entry name" value="PWI"/>
    <property type="match status" value="1"/>
</dbReference>
<dbReference type="SMART" id="SM00311">
    <property type="entry name" value="PWI"/>
    <property type="match status" value="1"/>
</dbReference>
<name>A0ABP0CK71_9PEZI</name>
<dbReference type="PROSITE" id="PS51025">
    <property type="entry name" value="PWI"/>
    <property type="match status" value="1"/>
</dbReference>
<dbReference type="PANTHER" id="PTHR23148:SF0">
    <property type="entry name" value="SERINE_ARGININE REPETITIVE MATRIX PROTEIN 1"/>
    <property type="match status" value="1"/>
</dbReference>
<feature type="region of interest" description="Disordered" evidence="2">
    <location>
        <begin position="128"/>
        <end position="270"/>
    </location>
</feature>
<feature type="compositionally biased region" description="Gly residues" evidence="2">
    <location>
        <begin position="179"/>
        <end position="189"/>
    </location>
</feature>
<dbReference type="InterPro" id="IPR036483">
    <property type="entry name" value="PWI_dom_sf"/>
</dbReference>
<protein>
    <recommendedName>
        <fullName evidence="3">PWI domain-containing protein</fullName>
    </recommendedName>
</protein>
<evidence type="ECO:0000313" key="5">
    <source>
        <dbReference type="Proteomes" id="UP001642406"/>
    </source>
</evidence>
<sequence length="373" mass="40134">MATGVDAKLLKSTKFPPIFNQKVDMQKVNLQVMKKWIASRISDILGNDDDVVIELCYNLIESARNPDIKSLQIQLTGFLESQTPEFCRELWTLLLSAQASPQGIPRELLEAKKMELIQEKIEAEKAAEEARRKRTDFGRFDRDRPPRGGDRGDSWRGGAGGGRRGNDSRRRGGSFRGSDGPGAIGGRGGRGVERSRSPPGQGRDFRGERGGGFRAPQHDLYVPNDRRGSGGGRRDDYRRRRSPSRSSSYSRSRSRSSIGRSDSSQVTSGRALHSAVGAEIAGVPGGDRHLPAVLLLQSAAGTRLLEAVRVIGTGAQLALYLPAAHPDILEVTTAEARSAVGEAAVEATAGAVAVAGAGAGVEVLRLTMTIRED</sequence>
<keyword evidence="1" id="KW-0507">mRNA processing</keyword>
<gene>
    <name evidence="4" type="ORF">SBRCBS47491_008291</name>
</gene>
<dbReference type="SUPFAM" id="SSF101233">
    <property type="entry name" value="PWI domain"/>
    <property type="match status" value="1"/>
</dbReference>
<evidence type="ECO:0000256" key="1">
    <source>
        <dbReference type="ARBA" id="ARBA00022664"/>
    </source>
</evidence>
<dbReference type="PANTHER" id="PTHR23148">
    <property type="entry name" value="SERINE/ARGININE REGULATED NUCLEAR MATRIX PROTEIN"/>
    <property type="match status" value="1"/>
</dbReference>
<dbReference type="InterPro" id="IPR002483">
    <property type="entry name" value="PWI_dom"/>
</dbReference>
<feature type="compositionally biased region" description="Basic and acidic residues" evidence="2">
    <location>
        <begin position="224"/>
        <end position="238"/>
    </location>
</feature>
<feature type="compositionally biased region" description="Basic and acidic residues" evidence="2">
    <location>
        <begin position="128"/>
        <end position="154"/>
    </location>
</feature>
<feature type="domain" description="PWI" evidence="3">
    <location>
        <begin position="12"/>
        <end position="111"/>
    </location>
</feature>
<accession>A0ABP0CK71</accession>
<keyword evidence="5" id="KW-1185">Reference proteome</keyword>
<evidence type="ECO:0000256" key="2">
    <source>
        <dbReference type="SAM" id="MobiDB-lite"/>
    </source>
</evidence>
<reference evidence="4 5" key="1">
    <citation type="submission" date="2024-01" db="EMBL/GenBank/DDBJ databases">
        <authorList>
            <person name="Allen C."/>
            <person name="Tagirdzhanova G."/>
        </authorList>
    </citation>
    <scope>NUCLEOTIDE SEQUENCE [LARGE SCALE GENOMIC DNA]</scope>
</reference>
<comment type="caution">
    <text evidence="4">The sequence shown here is derived from an EMBL/GenBank/DDBJ whole genome shotgun (WGS) entry which is preliminary data.</text>
</comment>
<dbReference type="InterPro" id="IPR052225">
    <property type="entry name" value="Ser/Arg_repetitive_matrix"/>
</dbReference>
<dbReference type="Proteomes" id="UP001642406">
    <property type="component" value="Unassembled WGS sequence"/>
</dbReference>
<feature type="compositionally biased region" description="Low complexity" evidence="2">
    <location>
        <begin position="244"/>
        <end position="264"/>
    </location>
</feature>